<dbReference type="Pfam" id="PF07992">
    <property type="entry name" value="Pyr_redox_2"/>
    <property type="match status" value="1"/>
</dbReference>
<evidence type="ECO:0000256" key="4">
    <source>
        <dbReference type="ARBA" id="ARBA00022630"/>
    </source>
</evidence>
<feature type="domain" description="Pyridine nucleotide-disulphide oxidoreductase dimerisation" evidence="13">
    <location>
        <begin position="356"/>
        <end position="466"/>
    </location>
</feature>
<evidence type="ECO:0000256" key="1">
    <source>
        <dbReference type="ARBA" id="ARBA00001974"/>
    </source>
</evidence>
<comment type="similarity">
    <text evidence="2 11">Belongs to the class-I pyridine nucleotide-disulfide oxidoreductase family.</text>
</comment>
<name>A0ABR8DA33_9NOST</name>
<dbReference type="PRINTS" id="PR00411">
    <property type="entry name" value="PNDRDTASEI"/>
</dbReference>
<evidence type="ECO:0000313" key="16">
    <source>
        <dbReference type="Proteomes" id="UP000661112"/>
    </source>
</evidence>
<keyword evidence="7 11" id="KW-0560">Oxidoreductase</keyword>
<keyword evidence="5 11" id="KW-0274">FAD</keyword>
<organism evidence="15 16">
    <name type="scientific">Anabaena azotica FACHB-119</name>
    <dbReference type="NCBI Taxonomy" id="947527"/>
    <lineage>
        <taxon>Bacteria</taxon>
        <taxon>Bacillati</taxon>
        <taxon>Cyanobacteriota</taxon>
        <taxon>Cyanophyceae</taxon>
        <taxon>Nostocales</taxon>
        <taxon>Nostocaceae</taxon>
        <taxon>Anabaena</taxon>
        <taxon>Anabaena azotica</taxon>
    </lineage>
</organism>
<accession>A0ABR8DA33</accession>
<dbReference type="InterPro" id="IPR016156">
    <property type="entry name" value="FAD/NAD-linked_Rdtase_dimer_sf"/>
</dbReference>
<evidence type="ECO:0000313" key="15">
    <source>
        <dbReference type="EMBL" id="MBD2503293.1"/>
    </source>
</evidence>
<dbReference type="SUPFAM" id="SSF55424">
    <property type="entry name" value="FAD/NAD-linked reductases, dimerisation (C-terminal) domain"/>
    <property type="match status" value="1"/>
</dbReference>
<dbReference type="InterPro" id="IPR036188">
    <property type="entry name" value="FAD/NAD-bd_sf"/>
</dbReference>
<dbReference type="RefSeq" id="WP_190476156.1">
    <property type="nucleotide sequence ID" value="NZ_JACJSG010000033.1"/>
</dbReference>
<dbReference type="EC" id="1.8.1.7" evidence="12"/>
<dbReference type="EMBL" id="JACJSG010000033">
    <property type="protein sequence ID" value="MBD2503293.1"/>
    <property type="molecule type" value="Genomic_DNA"/>
</dbReference>
<evidence type="ECO:0000256" key="9">
    <source>
        <dbReference type="ARBA" id="ARBA00023284"/>
    </source>
</evidence>
<evidence type="ECO:0000256" key="12">
    <source>
        <dbReference type="RuleBase" id="RU365040"/>
    </source>
</evidence>
<gene>
    <name evidence="15" type="primary">gor</name>
    <name evidence="15" type="ORF">H6G83_22255</name>
</gene>
<evidence type="ECO:0000256" key="5">
    <source>
        <dbReference type="ARBA" id="ARBA00022827"/>
    </source>
</evidence>
<evidence type="ECO:0000256" key="11">
    <source>
        <dbReference type="RuleBase" id="RU003691"/>
    </source>
</evidence>
<dbReference type="PIRSF" id="PIRSF000350">
    <property type="entry name" value="Mercury_reductase_MerA"/>
    <property type="match status" value="1"/>
</dbReference>
<dbReference type="InterPro" id="IPR023753">
    <property type="entry name" value="FAD/NAD-binding_dom"/>
</dbReference>
<dbReference type="InterPro" id="IPR012999">
    <property type="entry name" value="Pyr_OxRdtase_I_AS"/>
</dbReference>
<evidence type="ECO:0000256" key="2">
    <source>
        <dbReference type="ARBA" id="ARBA00007532"/>
    </source>
</evidence>
<dbReference type="Gene3D" id="3.50.50.60">
    <property type="entry name" value="FAD/NAD(P)-binding domain"/>
    <property type="match status" value="2"/>
</dbReference>
<proteinExistence type="inferred from homology"/>
<evidence type="ECO:0000259" key="13">
    <source>
        <dbReference type="Pfam" id="PF02852"/>
    </source>
</evidence>
<comment type="subunit">
    <text evidence="3">Homodimer.</text>
</comment>
<keyword evidence="16" id="KW-1185">Reference proteome</keyword>
<dbReference type="Proteomes" id="UP000661112">
    <property type="component" value="Unassembled WGS sequence"/>
</dbReference>
<dbReference type="InterPro" id="IPR004099">
    <property type="entry name" value="Pyr_nucl-diS_OxRdtase_dimer"/>
</dbReference>
<comment type="cofactor">
    <cofactor evidence="1 12">
        <name>FAD</name>
        <dbReference type="ChEBI" id="CHEBI:57692"/>
    </cofactor>
</comment>
<dbReference type="Gene3D" id="3.30.390.30">
    <property type="match status" value="1"/>
</dbReference>
<keyword evidence="9 11" id="KW-0676">Redox-active center</keyword>
<keyword evidence="8" id="KW-1015">Disulfide bond</keyword>
<comment type="catalytic activity">
    <reaction evidence="10 12">
        <text>2 glutathione + NADP(+) = glutathione disulfide + NADPH + H(+)</text>
        <dbReference type="Rhea" id="RHEA:11740"/>
        <dbReference type="ChEBI" id="CHEBI:15378"/>
        <dbReference type="ChEBI" id="CHEBI:57783"/>
        <dbReference type="ChEBI" id="CHEBI:57925"/>
        <dbReference type="ChEBI" id="CHEBI:58297"/>
        <dbReference type="ChEBI" id="CHEBI:58349"/>
        <dbReference type="EC" id="1.8.1.7"/>
    </reaction>
</comment>
<dbReference type="NCBIfam" id="NF004776">
    <property type="entry name" value="PRK06116.1"/>
    <property type="match status" value="1"/>
</dbReference>
<dbReference type="InterPro" id="IPR001100">
    <property type="entry name" value="Pyr_nuc-diS_OxRdtase"/>
</dbReference>
<evidence type="ECO:0000256" key="10">
    <source>
        <dbReference type="ARBA" id="ARBA00049142"/>
    </source>
</evidence>
<sequence>MNFDYDLFVIGAGSGGLAASKRAASYGAKVAIAENDLVGGTCVIRGCVPKKLMVYGSQFPALFEDAAGYGWQVGKAELNWEHFITSIDKEVRRLSKLHISFLEKAGVELISGRATLVDPHTVEVGDGLRPTGGHRKYTADKILIAVGGRPVKPDLPGMEYGITSNEIFHLKTQPKHIAIIGSGYIGTEFAGVMRGLGSEVTQITRGDKILKGFDEDIRTDIQEGMINHGIRIIHNNVVTAVEQVPEGLKISLSGENQEPIIADVFLVATGRVPNVEGLGLENAGVEVVGAAIEGPGYSTASAIAVNEYSQTSQPNIYAVGDVTDRLNLTPVAIGEGRAFADSEFGNNRREFSHQTVPTAVFSNPQASTVGLTEAEARAKFGDDAIKIYRTRFRPMYHSFTGKQERTMMKLVVDVNTDKVLGAHMVGEDAAEIIQGVAIAVKMGATKKDFDATVGIHPSAAEEFVTMR</sequence>
<dbReference type="Pfam" id="PF02852">
    <property type="entry name" value="Pyr_redox_dim"/>
    <property type="match status" value="1"/>
</dbReference>
<dbReference type="PRINTS" id="PR00368">
    <property type="entry name" value="FADPNR"/>
</dbReference>
<comment type="function">
    <text evidence="12">Catalyzes the reduction of glutathione disulfide (GSSG) to reduced glutathione (GSH).</text>
</comment>
<protein>
    <recommendedName>
        <fullName evidence="12">Glutathione reductase</fullName>
        <shortName evidence="12">GRase</shortName>
        <ecNumber evidence="12">1.8.1.7</ecNumber>
    </recommendedName>
</protein>
<dbReference type="NCBIfam" id="TIGR01424">
    <property type="entry name" value="gluta_reduc_2"/>
    <property type="match status" value="1"/>
</dbReference>
<evidence type="ECO:0000256" key="6">
    <source>
        <dbReference type="ARBA" id="ARBA00022857"/>
    </source>
</evidence>
<dbReference type="InterPro" id="IPR006324">
    <property type="entry name" value="GSHR"/>
</dbReference>
<comment type="caution">
    <text evidence="15">The sequence shown here is derived from an EMBL/GenBank/DDBJ whole genome shotgun (WGS) entry which is preliminary data.</text>
</comment>
<keyword evidence="4 11" id="KW-0285">Flavoprotein</keyword>
<dbReference type="PANTHER" id="PTHR42737">
    <property type="entry name" value="GLUTATHIONE REDUCTASE"/>
    <property type="match status" value="1"/>
</dbReference>
<evidence type="ECO:0000256" key="8">
    <source>
        <dbReference type="ARBA" id="ARBA00023157"/>
    </source>
</evidence>
<dbReference type="InterPro" id="IPR046952">
    <property type="entry name" value="GSHR/TRXR-like"/>
</dbReference>
<evidence type="ECO:0000259" key="14">
    <source>
        <dbReference type="Pfam" id="PF07992"/>
    </source>
</evidence>
<dbReference type="GO" id="GO:0004362">
    <property type="term" value="F:glutathione-disulfide reductase (NADPH) activity"/>
    <property type="evidence" value="ECO:0007669"/>
    <property type="project" value="UniProtKB-EC"/>
</dbReference>
<dbReference type="SUPFAM" id="SSF51905">
    <property type="entry name" value="FAD/NAD(P)-binding domain"/>
    <property type="match status" value="1"/>
</dbReference>
<reference evidence="15 16" key="1">
    <citation type="journal article" date="2020" name="ISME J.">
        <title>Comparative genomics reveals insights into cyanobacterial evolution and habitat adaptation.</title>
        <authorList>
            <person name="Chen M.Y."/>
            <person name="Teng W.K."/>
            <person name="Zhao L."/>
            <person name="Hu C.X."/>
            <person name="Zhou Y.K."/>
            <person name="Han B.P."/>
            <person name="Song L.R."/>
            <person name="Shu W.S."/>
        </authorList>
    </citation>
    <scope>NUCLEOTIDE SEQUENCE [LARGE SCALE GENOMIC DNA]</scope>
    <source>
        <strain evidence="15 16">FACHB-119</strain>
    </source>
</reference>
<evidence type="ECO:0000256" key="7">
    <source>
        <dbReference type="ARBA" id="ARBA00023002"/>
    </source>
</evidence>
<keyword evidence="6 12" id="KW-0521">NADP</keyword>
<feature type="domain" description="FAD/NAD(P)-binding" evidence="14">
    <location>
        <begin position="5"/>
        <end position="336"/>
    </location>
</feature>
<dbReference type="PANTHER" id="PTHR42737:SF2">
    <property type="entry name" value="GLUTATHIONE REDUCTASE"/>
    <property type="match status" value="1"/>
</dbReference>
<evidence type="ECO:0000256" key="3">
    <source>
        <dbReference type="ARBA" id="ARBA00011738"/>
    </source>
</evidence>
<dbReference type="PROSITE" id="PS00076">
    <property type="entry name" value="PYRIDINE_REDOX_1"/>
    <property type="match status" value="1"/>
</dbReference>